<evidence type="ECO:0008006" key="15">
    <source>
        <dbReference type="Google" id="ProtNLM"/>
    </source>
</evidence>
<dbReference type="PROSITE" id="PS50929">
    <property type="entry name" value="ABC_TM1F"/>
    <property type="match status" value="1"/>
</dbReference>
<dbReference type="SUPFAM" id="SSF52540">
    <property type="entry name" value="P-loop containing nucleoside triphosphate hydrolases"/>
    <property type="match status" value="1"/>
</dbReference>
<dbReference type="InterPro" id="IPR011527">
    <property type="entry name" value="ABC1_TM_dom"/>
</dbReference>
<accession>A0A1A5YJV7</accession>
<feature type="domain" description="ABC transporter" evidence="11">
    <location>
        <begin position="368"/>
        <end position="602"/>
    </location>
</feature>
<feature type="domain" description="ABC transmembrane type-1" evidence="12">
    <location>
        <begin position="28"/>
        <end position="309"/>
    </location>
</feature>
<dbReference type="PROSITE" id="PS00211">
    <property type="entry name" value="ABC_TRANSPORTER_1"/>
    <property type="match status" value="1"/>
</dbReference>
<dbReference type="InterPro" id="IPR017871">
    <property type="entry name" value="ABC_transporter-like_CS"/>
</dbReference>
<feature type="region of interest" description="Disordered" evidence="9">
    <location>
        <begin position="334"/>
        <end position="354"/>
    </location>
</feature>
<sequence length="605" mass="67116">MERQVTYSTPATMARLLHYSKAYYLYYIGLLLIVVCASFVNLGYLEAVRQIVSGATSKTLQPVYYGAVLAGLTTGLQLALSLLQEKVMVKLKNQSITSMQNHVLNELYGKKQEELDRFHSSDLVGRLLNSVTAAQTGINEKALTLFSNVMQVVMAMAYFTWLNLPLTLGLIGFALSYPLLAYPISRYLRVLHDRHGDDIAHRDIVLQEAVQGSQDVKVYRLQGYLAGLLGKRLDRAFARALKISLFERGSEGLNRLATFGGMIFTLSFGGYQTLKGDLAVATLATFVVTSGQLTNPLLSIAWLWTEMIGSIAQANRVFSLFDLPDEEVKEANEAQEANEAKKADKRTEAATAAPEATNDLIDTCQDAITLKKVSFQYRDGAEALKDISFQVKKGQLAAIVGASGSGKSTIMKLLLRLYRPDRGELLYRNEAIQSLELDHWRAEIGYVSQDTVLFTGTVRENISFGLTSAPQSEVETAARLAHLHDKIASFPQGYDTIVGERGVELSGGEKQRLALARAYMRRPNLLLLDEPTSALDIENEEKFRASLLELMKGRTTIMIAHQLDTVTSADLIIVLKDGRIEETGRHEELMLRRGHYYALVQSQLA</sequence>
<dbReference type="GO" id="GO:0016887">
    <property type="term" value="F:ATP hydrolysis activity"/>
    <property type="evidence" value="ECO:0007669"/>
    <property type="project" value="InterPro"/>
</dbReference>
<keyword evidence="7 10" id="KW-1133">Transmembrane helix</keyword>
<evidence type="ECO:0000256" key="8">
    <source>
        <dbReference type="ARBA" id="ARBA00023136"/>
    </source>
</evidence>
<dbReference type="GO" id="GO:0005524">
    <property type="term" value="F:ATP binding"/>
    <property type="evidence" value="ECO:0007669"/>
    <property type="project" value="UniProtKB-KW"/>
</dbReference>
<dbReference type="PANTHER" id="PTHR43394">
    <property type="entry name" value="ATP-DEPENDENT PERMEASE MDL1, MITOCHONDRIAL"/>
    <property type="match status" value="1"/>
</dbReference>
<protein>
    <recommendedName>
        <fullName evidence="15">ABC transporter ATP-binding protein</fullName>
    </recommendedName>
</protein>
<comment type="caution">
    <text evidence="13">The sequence shown here is derived from an EMBL/GenBank/DDBJ whole genome shotgun (WGS) entry which is preliminary data.</text>
</comment>
<dbReference type="RefSeq" id="WP_068682503.1">
    <property type="nucleotide sequence ID" value="NZ_LYPA01000051.1"/>
</dbReference>
<dbReference type="InterPro" id="IPR003593">
    <property type="entry name" value="AAA+_ATPase"/>
</dbReference>
<evidence type="ECO:0000256" key="5">
    <source>
        <dbReference type="ARBA" id="ARBA00022741"/>
    </source>
</evidence>
<dbReference type="Gene3D" id="1.20.1560.10">
    <property type="entry name" value="ABC transporter type 1, transmembrane domain"/>
    <property type="match status" value="1"/>
</dbReference>
<evidence type="ECO:0000259" key="11">
    <source>
        <dbReference type="PROSITE" id="PS50893"/>
    </source>
</evidence>
<dbReference type="STRING" id="1844972.A7K91_18085"/>
<evidence type="ECO:0000256" key="9">
    <source>
        <dbReference type="SAM" id="MobiDB-lite"/>
    </source>
</evidence>
<evidence type="ECO:0000313" key="13">
    <source>
        <dbReference type="EMBL" id="OBR65884.1"/>
    </source>
</evidence>
<feature type="transmembrane region" description="Helical" evidence="10">
    <location>
        <begin position="64"/>
        <end position="83"/>
    </location>
</feature>
<evidence type="ECO:0000256" key="1">
    <source>
        <dbReference type="ARBA" id="ARBA00004651"/>
    </source>
</evidence>
<dbReference type="Proteomes" id="UP000092024">
    <property type="component" value="Unassembled WGS sequence"/>
</dbReference>
<dbReference type="PANTHER" id="PTHR43394:SF1">
    <property type="entry name" value="ATP-BINDING CASSETTE SUB-FAMILY B MEMBER 10, MITOCHONDRIAL"/>
    <property type="match status" value="1"/>
</dbReference>
<evidence type="ECO:0000256" key="2">
    <source>
        <dbReference type="ARBA" id="ARBA00022448"/>
    </source>
</evidence>
<keyword evidence="8 10" id="KW-0472">Membrane</keyword>
<name>A0A1A5YJV7_9BACL</name>
<dbReference type="InterPro" id="IPR039421">
    <property type="entry name" value="Type_1_exporter"/>
</dbReference>
<dbReference type="FunFam" id="3.40.50.300:FF:000221">
    <property type="entry name" value="Multidrug ABC transporter ATP-binding protein"/>
    <property type="match status" value="1"/>
</dbReference>
<keyword evidence="14" id="KW-1185">Reference proteome</keyword>
<keyword evidence="2" id="KW-0813">Transport</keyword>
<comment type="subcellular location">
    <subcellularLocation>
        <location evidence="1">Cell membrane</location>
        <topology evidence="1">Multi-pass membrane protein</topology>
    </subcellularLocation>
</comment>
<dbReference type="EMBL" id="LYPA01000051">
    <property type="protein sequence ID" value="OBR65884.1"/>
    <property type="molecule type" value="Genomic_DNA"/>
</dbReference>
<feature type="transmembrane region" description="Helical" evidence="10">
    <location>
        <begin position="23"/>
        <end position="44"/>
    </location>
</feature>
<keyword evidence="6" id="KW-0067">ATP-binding</keyword>
<evidence type="ECO:0000256" key="7">
    <source>
        <dbReference type="ARBA" id="ARBA00022989"/>
    </source>
</evidence>
<dbReference type="Gene3D" id="3.40.50.300">
    <property type="entry name" value="P-loop containing nucleotide triphosphate hydrolases"/>
    <property type="match status" value="1"/>
</dbReference>
<dbReference type="InterPro" id="IPR036640">
    <property type="entry name" value="ABC1_TM_sf"/>
</dbReference>
<keyword evidence="5" id="KW-0547">Nucleotide-binding</keyword>
<dbReference type="OrthoDB" id="2525709at2"/>
<dbReference type="InterPro" id="IPR027417">
    <property type="entry name" value="P-loop_NTPase"/>
</dbReference>
<evidence type="ECO:0000259" key="12">
    <source>
        <dbReference type="PROSITE" id="PS50929"/>
    </source>
</evidence>
<keyword evidence="3" id="KW-1003">Cell membrane</keyword>
<evidence type="ECO:0000313" key="14">
    <source>
        <dbReference type="Proteomes" id="UP000092024"/>
    </source>
</evidence>
<evidence type="ECO:0000256" key="10">
    <source>
        <dbReference type="SAM" id="Phobius"/>
    </source>
</evidence>
<dbReference type="Pfam" id="PF00005">
    <property type="entry name" value="ABC_tran"/>
    <property type="match status" value="1"/>
</dbReference>
<reference evidence="13 14" key="1">
    <citation type="submission" date="2016-05" db="EMBL/GenBank/DDBJ databases">
        <title>Paenibacillus oryzae. sp. nov., isolated from the rice root.</title>
        <authorList>
            <person name="Zhang J."/>
            <person name="Zhang X."/>
        </authorList>
    </citation>
    <scope>NUCLEOTIDE SEQUENCE [LARGE SCALE GENOMIC DNA]</scope>
    <source>
        <strain evidence="13 14">1DrF-4</strain>
    </source>
</reference>
<dbReference type="SUPFAM" id="SSF90123">
    <property type="entry name" value="ABC transporter transmembrane region"/>
    <property type="match status" value="1"/>
</dbReference>
<dbReference type="SMART" id="SM00382">
    <property type="entry name" value="AAA"/>
    <property type="match status" value="1"/>
</dbReference>
<dbReference type="InterPro" id="IPR003439">
    <property type="entry name" value="ABC_transporter-like_ATP-bd"/>
</dbReference>
<organism evidence="13 14">
    <name type="scientific">Paenibacillus oryzae</name>
    <dbReference type="NCBI Taxonomy" id="1844972"/>
    <lineage>
        <taxon>Bacteria</taxon>
        <taxon>Bacillati</taxon>
        <taxon>Bacillota</taxon>
        <taxon>Bacilli</taxon>
        <taxon>Bacillales</taxon>
        <taxon>Paenibacillaceae</taxon>
        <taxon>Paenibacillus</taxon>
    </lineage>
</organism>
<feature type="transmembrane region" description="Helical" evidence="10">
    <location>
        <begin position="167"/>
        <end position="184"/>
    </location>
</feature>
<evidence type="ECO:0000256" key="4">
    <source>
        <dbReference type="ARBA" id="ARBA00022692"/>
    </source>
</evidence>
<dbReference type="PROSITE" id="PS50893">
    <property type="entry name" value="ABC_TRANSPORTER_2"/>
    <property type="match status" value="1"/>
</dbReference>
<dbReference type="CDD" id="cd07346">
    <property type="entry name" value="ABC_6TM_exporters"/>
    <property type="match status" value="1"/>
</dbReference>
<gene>
    <name evidence="13" type="ORF">A7K91_18085</name>
</gene>
<dbReference type="GO" id="GO:0005886">
    <property type="term" value="C:plasma membrane"/>
    <property type="evidence" value="ECO:0007669"/>
    <property type="project" value="UniProtKB-SubCell"/>
</dbReference>
<evidence type="ECO:0000256" key="3">
    <source>
        <dbReference type="ARBA" id="ARBA00022475"/>
    </source>
</evidence>
<keyword evidence="4 10" id="KW-0812">Transmembrane</keyword>
<dbReference type="AlphaFoldDB" id="A0A1A5YJV7"/>
<feature type="compositionally biased region" description="Basic and acidic residues" evidence="9">
    <location>
        <begin position="338"/>
        <end position="348"/>
    </location>
</feature>
<dbReference type="Pfam" id="PF00664">
    <property type="entry name" value="ABC_membrane"/>
    <property type="match status" value="1"/>
</dbReference>
<evidence type="ECO:0000256" key="6">
    <source>
        <dbReference type="ARBA" id="ARBA00022840"/>
    </source>
</evidence>
<dbReference type="GO" id="GO:0015421">
    <property type="term" value="F:ABC-type oligopeptide transporter activity"/>
    <property type="evidence" value="ECO:0007669"/>
    <property type="project" value="TreeGrafter"/>
</dbReference>
<proteinExistence type="predicted"/>